<sequence>MAAWEVSFKEKTILKAFKATGLSPLQPEVILKRFNSQPIQDSSSDSDSSALSASDWRKIRQLVNCAIASRDQRKISKLNQTIHQLSIRSVLAEHENVRLKEALINERQRRKRGKALPLEAEEEYHGGAVFWSRRKVKEARDRLQHQEAEEEQRQLQKAEAARLREEKKQAKAQAKQVRREARAEARIVREKEKAEKAAEQASRAAARRTQQRLQNALKATQKGNKMRPKAAAKAALKNRVVAEPQGSREASGAAAGQEPSQSRHGRAIKLPAKYR</sequence>
<evidence type="ECO:0000313" key="2">
    <source>
        <dbReference type="EMBL" id="KAF2820836.1"/>
    </source>
</evidence>
<name>A0A6A6ZIM6_9PLEO</name>
<dbReference type="EMBL" id="MU006239">
    <property type="protein sequence ID" value="KAF2820836.1"/>
    <property type="molecule type" value="Genomic_DNA"/>
</dbReference>
<dbReference type="OrthoDB" id="3945463at2759"/>
<organism evidence="2 3">
    <name type="scientific">Ophiobolus disseminans</name>
    <dbReference type="NCBI Taxonomy" id="1469910"/>
    <lineage>
        <taxon>Eukaryota</taxon>
        <taxon>Fungi</taxon>
        <taxon>Dikarya</taxon>
        <taxon>Ascomycota</taxon>
        <taxon>Pezizomycotina</taxon>
        <taxon>Dothideomycetes</taxon>
        <taxon>Pleosporomycetidae</taxon>
        <taxon>Pleosporales</taxon>
        <taxon>Pleosporineae</taxon>
        <taxon>Phaeosphaeriaceae</taxon>
        <taxon>Ophiobolus</taxon>
    </lineage>
</organism>
<evidence type="ECO:0000256" key="1">
    <source>
        <dbReference type="SAM" id="MobiDB-lite"/>
    </source>
</evidence>
<evidence type="ECO:0000313" key="3">
    <source>
        <dbReference type="Proteomes" id="UP000799424"/>
    </source>
</evidence>
<dbReference type="Proteomes" id="UP000799424">
    <property type="component" value="Unassembled WGS sequence"/>
</dbReference>
<feature type="region of interest" description="Disordered" evidence="1">
    <location>
        <begin position="189"/>
        <end position="275"/>
    </location>
</feature>
<reference evidence="2" key="1">
    <citation type="journal article" date="2020" name="Stud. Mycol.">
        <title>101 Dothideomycetes genomes: a test case for predicting lifestyles and emergence of pathogens.</title>
        <authorList>
            <person name="Haridas S."/>
            <person name="Albert R."/>
            <person name="Binder M."/>
            <person name="Bloem J."/>
            <person name="Labutti K."/>
            <person name="Salamov A."/>
            <person name="Andreopoulos B."/>
            <person name="Baker S."/>
            <person name="Barry K."/>
            <person name="Bills G."/>
            <person name="Bluhm B."/>
            <person name="Cannon C."/>
            <person name="Castanera R."/>
            <person name="Culley D."/>
            <person name="Daum C."/>
            <person name="Ezra D."/>
            <person name="Gonzalez J."/>
            <person name="Henrissat B."/>
            <person name="Kuo A."/>
            <person name="Liang C."/>
            <person name="Lipzen A."/>
            <person name="Lutzoni F."/>
            <person name="Magnuson J."/>
            <person name="Mondo S."/>
            <person name="Nolan M."/>
            <person name="Ohm R."/>
            <person name="Pangilinan J."/>
            <person name="Park H.-J."/>
            <person name="Ramirez L."/>
            <person name="Alfaro M."/>
            <person name="Sun H."/>
            <person name="Tritt A."/>
            <person name="Yoshinaga Y."/>
            <person name="Zwiers L.-H."/>
            <person name="Turgeon B."/>
            <person name="Goodwin S."/>
            <person name="Spatafora J."/>
            <person name="Crous P."/>
            <person name="Grigoriev I."/>
        </authorList>
    </citation>
    <scope>NUCLEOTIDE SEQUENCE</scope>
    <source>
        <strain evidence="2">CBS 113818</strain>
    </source>
</reference>
<protein>
    <submittedName>
        <fullName evidence="2">Uncharacterized protein</fullName>
    </submittedName>
</protein>
<feature type="compositionally biased region" description="Basic and acidic residues" evidence="1">
    <location>
        <begin position="189"/>
        <end position="198"/>
    </location>
</feature>
<gene>
    <name evidence="2" type="ORF">CC86DRAFT_303906</name>
</gene>
<keyword evidence="3" id="KW-1185">Reference proteome</keyword>
<accession>A0A6A6ZIM6</accession>
<feature type="compositionally biased region" description="Basic residues" evidence="1">
    <location>
        <begin position="263"/>
        <end position="275"/>
    </location>
</feature>
<dbReference type="AlphaFoldDB" id="A0A6A6ZIM6"/>
<feature type="compositionally biased region" description="Polar residues" evidence="1">
    <location>
        <begin position="213"/>
        <end position="223"/>
    </location>
</feature>
<proteinExistence type="predicted"/>